<evidence type="ECO:0000313" key="3">
    <source>
        <dbReference type="Proteomes" id="UP000467193"/>
    </source>
</evidence>
<protein>
    <recommendedName>
        <fullName evidence="1">O-acyltransferase WSD1 C-terminal domain-containing protein</fullName>
    </recommendedName>
</protein>
<dbReference type="AlphaFoldDB" id="A0A7I7QYM5"/>
<reference evidence="2 3" key="1">
    <citation type="journal article" date="2019" name="Emerg. Microbes Infect.">
        <title>Comprehensive subspecies identification of 175 nontuberculous mycobacteria species based on 7547 genomic profiles.</title>
        <authorList>
            <person name="Matsumoto Y."/>
            <person name="Kinjo T."/>
            <person name="Motooka D."/>
            <person name="Nabeya D."/>
            <person name="Jung N."/>
            <person name="Uechi K."/>
            <person name="Horii T."/>
            <person name="Iida T."/>
            <person name="Fujita J."/>
            <person name="Nakamura S."/>
        </authorList>
    </citation>
    <scope>NUCLEOTIDE SEQUENCE [LARGE SCALE GENOMIC DNA]</scope>
    <source>
        <strain evidence="2 3">JCM 17899</strain>
    </source>
</reference>
<dbReference type="Proteomes" id="UP000467193">
    <property type="component" value="Chromosome"/>
</dbReference>
<dbReference type="KEGG" id="msei:MSEDJ_54710"/>
<dbReference type="InterPro" id="IPR009721">
    <property type="entry name" value="O-acyltransferase_WSD1_C"/>
</dbReference>
<organism evidence="2 3">
    <name type="scientific">Mycolicibacterium sediminis</name>
    <dbReference type="NCBI Taxonomy" id="1286180"/>
    <lineage>
        <taxon>Bacteria</taxon>
        <taxon>Bacillati</taxon>
        <taxon>Actinomycetota</taxon>
        <taxon>Actinomycetes</taxon>
        <taxon>Mycobacteriales</taxon>
        <taxon>Mycobacteriaceae</taxon>
        <taxon>Mycolicibacterium</taxon>
    </lineage>
</organism>
<gene>
    <name evidence="2" type="ORF">MSEDJ_54710</name>
</gene>
<keyword evidence="3" id="KW-1185">Reference proteome</keyword>
<dbReference type="Pfam" id="PF06974">
    <property type="entry name" value="WS_DGAT_C"/>
    <property type="match status" value="1"/>
</dbReference>
<sequence length="419" mass="43569">MPRLTPFDAQVHWLSAKIPNDTFLLFGFDGVPDDLDAALAEVRARAAACTELATRVGDAGGLRFPAWEPTSVTARQTVVHEPADHTWRSCLDAVVPLIADQLDATVTAWRLHVFPAVDGMPGATGLGTIAVLQISHALGGGGRTSLTAAVAFGRHAVLPEVTPWRVGPARLPLLGVRAARAHRRLVADTESGRVPPPAPLRPVLRTNARPAGARRLRMVVRSRAELARPTVTVGALSAISEALAGHLGASGEDPSALGAELMIAKAGPRRAYNHFGSAGIGLHPDAARADRADLLTADIAARRERAAHPAMVAEAMAFAATPAPLMRWGAAQFDPDVRVDAVTGNTVVSSVNGGAADYSLGGRPVVLLAAFPGLSPMMGLTHCVSGIGDTVSISVHAAQSAVDDVDAYVARLEAALDGY</sequence>
<proteinExistence type="predicted"/>
<evidence type="ECO:0000313" key="2">
    <source>
        <dbReference type="EMBL" id="BBY31375.1"/>
    </source>
</evidence>
<name>A0A7I7QYM5_9MYCO</name>
<feature type="domain" description="O-acyltransferase WSD1 C-terminal" evidence="1">
    <location>
        <begin position="305"/>
        <end position="417"/>
    </location>
</feature>
<dbReference type="EMBL" id="AP022588">
    <property type="protein sequence ID" value="BBY31375.1"/>
    <property type="molecule type" value="Genomic_DNA"/>
</dbReference>
<evidence type="ECO:0000259" key="1">
    <source>
        <dbReference type="Pfam" id="PF06974"/>
    </source>
</evidence>
<accession>A0A7I7QYM5</accession>